<dbReference type="InterPro" id="IPR029057">
    <property type="entry name" value="PRTase-like"/>
</dbReference>
<sequence length="239" mass="26053">MWEAVDWVYPPYCGGCNQFGERWCDNCQASIETLPAEICPVCGNPNPGGRLCGRCLSEPPAFTQLRSAVVFNGPIRKAIHRLKYDRDIGLGEALAKQIIDLVAILDWPLDCVTSVPLSNAHLTERGYNQSNLLARPLALVRQIPFLPQALKRTRETRTQVGLSAKERDINVRDAFWANANLIRNKTVVVIDDVTTTGSTLRACASALHAAGALSVYGLTLARAVLQDFSSDSASFAGIV</sequence>
<feature type="domain" description="Phosphoribosyltransferase" evidence="2">
    <location>
        <begin position="167"/>
        <end position="215"/>
    </location>
</feature>
<dbReference type="Pfam" id="PF00156">
    <property type="entry name" value="Pribosyltran"/>
    <property type="match status" value="1"/>
</dbReference>
<protein>
    <submittedName>
        <fullName evidence="4">Predicted amidophosphoribosyltransferase</fullName>
    </submittedName>
</protein>
<keyword evidence="4" id="KW-0808">Transferase</keyword>
<dbReference type="PANTHER" id="PTHR47505:SF1">
    <property type="entry name" value="DNA UTILIZATION PROTEIN YHGH"/>
    <property type="match status" value="1"/>
</dbReference>
<dbReference type="InterPro" id="IPR051910">
    <property type="entry name" value="ComF/GntX_DNA_util-trans"/>
</dbReference>
<dbReference type="CDD" id="cd06223">
    <property type="entry name" value="PRTases_typeI"/>
    <property type="match status" value="1"/>
</dbReference>
<dbReference type="Pfam" id="PF18912">
    <property type="entry name" value="DZR_2"/>
    <property type="match status" value="1"/>
</dbReference>
<reference evidence="4" key="1">
    <citation type="submission" date="2015-07" db="EMBL/GenBank/DDBJ databases">
        <title>Draft Genome Sequences of Anaerolinea thermolimosa IMO-1, Bellilinea caldifistulae GOMI-1, Leptolinea tardivitalis YMTK-2, Levilinea saccharolytica KIBI-1,Longilinea arvoryzae KOME-1, Previously Described as Members of the Anaerolineaceae (Chloroflexi).</title>
        <authorList>
            <person name="Sekiguchi Y."/>
            <person name="Ohashi A."/>
            <person name="Matsuura N."/>
            <person name="Tourlousse M.D."/>
        </authorList>
    </citation>
    <scope>NUCLEOTIDE SEQUENCE [LARGE SCALE GENOMIC DNA]</scope>
    <source>
        <strain evidence="4">KOME-1</strain>
    </source>
</reference>
<comment type="similarity">
    <text evidence="1">Belongs to the ComF/GntX family.</text>
</comment>
<gene>
    <name evidence="4" type="ORF">LARV_02775</name>
</gene>
<organism evidence="4">
    <name type="scientific">Longilinea arvoryzae</name>
    <dbReference type="NCBI Taxonomy" id="360412"/>
    <lineage>
        <taxon>Bacteria</taxon>
        <taxon>Bacillati</taxon>
        <taxon>Chloroflexota</taxon>
        <taxon>Anaerolineae</taxon>
        <taxon>Anaerolineales</taxon>
        <taxon>Anaerolineaceae</taxon>
        <taxon>Longilinea</taxon>
    </lineage>
</organism>
<proteinExistence type="inferred from homology"/>
<evidence type="ECO:0000259" key="3">
    <source>
        <dbReference type="Pfam" id="PF18912"/>
    </source>
</evidence>
<dbReference type="OrthoDB" id="9779910at2"/>
<dbReference type="InterPro" id="IPR044005">
    <property type="entry name" value="DZR_2"/>
</dbReference>
<evidence type="ECO:0000259" key="2">
    <source>
        <dbReference type="Pfam" id="PF00156"/>
    </source>
</evidence>
<dbReference type="GO" id="GO:0016757">
    <property type="term" value="F:glycosyltransferase activity"/>
    <property type="evidence" value="ECO:0007669"/>
    <property type="project" value="UniProtKB-KW"/>
</dbReference>
<evidence type="ECO:0000313" key="4">
    <source>
        <dbReference type="EMBL" id="GAP14995.1"/>
    </source>
</evidence>
<dbReference type="Proteomes" id="UP000055060">
    <property type="component" value="Unassembled WGS sequence"/>
</dbReference>
<evidence type="ECO:0000313" key="5">
    <source>
        <dbReference type="Proteomes" id="UP000055060"/>
    </source>
</evidence>
<keyword evidence="4" id="KW-0328">Glycosyltransferase</keyword>
<dbReference type="STRING" id="360412.LARV_02775"/>
<feature type="domain" description="Double zinc ribbon" evidence="3">
    <location>
        <begin position="5"/>
        <end position="56"/>
    </location>
</feature>
<dbReference type="Gene3D" id="3.40.50.2020">
    <property type="match status" value="1"/>
</dbReference>
<evidence type="ECO:0000256" key="1">
    <source>
        <dbReference type="ARBA" id="ARBA00008007"/>
    </source>
</evidence>
<accession>A0A0S7BK55</accession>
<keyword evidence="5" id="KW-1185">Reference proteome</keyword>
<dbReference type="SUPFAM" id="SSF53271">
    <property type="entry name" value="PRTase-like"/>
    <property type="match status" value="1"/>
</dbReference>
<name>A0A0S7BK55_9CHLR</name>
<dbReference type="EMBL" id="DF967972">
    <property type="protein sequence ID" value="GAP14995.1"/>
    <property type="molecule type" value="Genomic_DNA"/>
</dbReference>
<dbReference type="PANTHER" id="PTHR47505">
    <property type="entry name" value="DNA UTILIZATION PROTEIN YHGH"/>
    <property type="match status" value="1"/>
</dbReference>
<dbReference type="InterPro" id="IPR000836">
    <property type="entry name" value="PRTase_dom"/>
</dbReference>
<dbReference type="AlphaFoldDB" id="A0A0S7BK55"/>